<dbReference type="InterPro" id="IPR003661">
    <property type="entry name" value="HisK_dim/P_dom"/>
</dbReference>
<evidence type="ECO:0000313" key="10">
    <source>
        <dbReference type="EMBL" id="SFD04731.1"/>
    </source>
</evidence>
<dbReference type="CDD" id="cd00156">
    <property type="entry name" value="REC"/>
    <property type="match status" value="1"/>
</dbReference>
<dbReference type="PROSITE" id="PS50110">
    <property type="entry name" value="RESPONSE_REGULATORY"/>
    <property type="match status" value="1"/>
</dbReference>
<dbReference type="SMART" id="SM00388">
    <property type="entry name" value="HisKA"/>
    <property type="match status" value="1"/>
</dbReference>
<dbReference type="EC" id="2.7.13.3" evidence="2"/>
<dbReference type="InterPro" id="IPR036097">
    <property type="entry name" value="HisK_dim/P_sf"/>
</dbReference>
<dbReference type="CDD" id="cd00082">
    <property type="entry name" value="HisKA"/>
    <property type="match status" value="1"/>
</dbReference>
<dbReference type="STRING" id="1123010.SAMN02745724_03304"/>
<dbReference type="InterPro" id="IPR004358">
    <property type="entry name" value="Sig_transdc_His_kin-like_C"/>
</dbReference>
<dbReference type="Gene3D" id="1.10.287.130">
    <property type="match status" value="1"/>
</dbReference>
<keyword evidence="11" id="KW-1185">Reference proteome</keyword>
<dbReference type="Pfam" id="PF00512">
    <property type="entry name" value="HisKA"/>
    <property type="match status" value="1"/>
</dbReference>
<dbReference type="RefSeq" id="WP_091986761.1">
    <property type="nucleotide sequence ID" value="NZ_FOLO01000029.1"/>
</dbReference>
<dbReference type="Pfam" id="PF02518">
    <property type="entry name" value="HATPase_c"/>
    <property type="match status" value="1"/>
</dbReference>
<dbReference type="InterPro" id="IPR001789">
    <property type="entry name" value="Sig_transdc_resp-reg_receiver"/>
</dbReference>
<accession>A0A1I1P464</accession>
<keyword evidence="5 10" id="KW-0418">Kinase</keyword>
<dbReference type="SUPFAM" id="SSF52172">
    <property type="entry name" value="CheY-like"/>
    <property type="match status" value="1"/>
</dbReference>
<dbReference type="GO" id="GO:0000155">
    <property type="term" value="F:phosphorelay sensor kinase activity"/>
    <property type="evidence" value="ECO:0007669"/>
    <property type="project" value="InterPro"/>
</dbReference>
<dbReference type="FunFam" id="3.30.565.10:FF:000006">
    <property type="entry name" value="Sensor histidine kinase WalK"/>
    <property type="match status" value="1"/>
</dbReference>
<evidence type="ECO:0000256" key="1">
    <source>
        <dbReference type="ARBA" id="ARBA00000085"/>
    </source>
</evidence>
<dbReference type="Gene3D" id="3.40.50.2300">
    <property type="match status" value="2"/>
</dbReference>
<dbReference type="EMBL" id="FOLO01000029">
    <property type="protein sequence ID" value="SFD04731.1"/>
    <property type="molecule type" value="Genomic_DNA"/>
</dbReference>
<evidence type="ECO:0000259" key="8">
    <source>
        <dbReference type="PROSITE" id="PS50109"/>
    </source>
</evidence>
<dbReference type="InterPro" id="IPR011006">
    <property type="entry name" value="CheY-like_superfamily"/>
</dbReference>
<comment type="catalytic activity">
    <reaction evidence="1">
        <text>ATP + protein L-histidine = ADP + protein N-phospho-L-histidine.</text>
        <dbReference type="EC" id="2.7.13.3"/>
    </reaction>
</comment>
<dbReference type="AlphaFoldDB" id="A0A1I1P464"/>
<evidence type="ECO:0000256" key="3">
    <source>
        <dbReference type="ARBA" id="ARBA00022553"/>
    </source>
</evidence>
<dbReference type="Gene3D" id="3.30.565.10">
    <property type="entry name" value="Histidine kinase-like ATPase, C-terminal domain"/>
    <property type="match status" value="1"/>
</dbReference>
<keyword evidence="4" id="KW-0808">Transferase</keyword>
<dbReference type="InterPro" id="IPR050736">
    <property type="entry name" value="Sensor_HK_Regulatory"/>
</dbReference>
<dbReference type="GO" id="GO:0005886">
    <property type="term" value="C:plasma membrane"/>
    <property type="evidence" value="ECO:0007669"/>
    <property type="project" value="UniProtKB-ARBA"/>
</dbReference>
<sequence>MMHYEKDHINLLLIEGDDSVRNIFIGFIKETSLNISITEAISGQSAIDFCKKNTYQCILLDNELPDMNAQNIMSYLHEGKNISTPVIVFTDNEQYSLDLEILEAGAIDFIPKHHCNVVLLKRLILYALVRNHYQRSHTDYLEQERQVKEKERLHAILVAMERAEAANEAKSQFISSMSHELRTPLNAILGFAQLLEYKQEPPITDEQRSFVEEILKAGGHLLNLINEVLDLSKIEAGQLHINIEEVLFSKVLAECLTLTQDLAKTHNCTLIDQSENYSNTLVLADHTRLKQVLLNLITNAIKYNKDKGTVSISCDIKADYLHINVIDTGIGISEDKLTEVFEPFSRINETKLNVEGTGIGLTIAKKMMSLMGGDIFLESTLTKGSHFWLEIPIKLDAEIVSNAQFNEVKKNKSELLFIDCNAQLNHSKKVFIQTVEEYEFIKIESIENGILWAENQSISFVFIYMDALSDSILNYFCKLKSLASLSSVPIVVIIQNSSQNDITNILQTGIEQCLTEPLEKNTLQQIINFNLNEVDKTI</sequence>
<dbReference type="Pfam" id="PF00072">
    <property type="entry name" value="Response_reg"/>
    <property type="match status" value="1"/>
</dbReference>
<feature type="domain" description="Response regulatory" evidence="9">
    <location>
        <begin position="10"/>
        <end position="127"/>
    </location>
</feature>
<dbReference type="PROSITE" id="PS50109">
    <property type="entry name" value="HIS_KIN"/>
    <property type="match status" value="1"/>
</dbReference>
<evidence type="ECO:0000259" key="9">
    <source>
        <dbReference type="PROSITE" id="PS50110"/>
    </source>
</evidence>
<dbReference type="InterPro" id="IPR005467">
    <property type="entry name" value="His_kinase_dom"/>
</dbReference>
<dbReference type="SUPFAM" id="SSF55874">
    <property type="entry name" value="ATPase domain of HSP90 chaperone/DNA topoisomerase II/histidine kinase"/>
    <property type="match status" value="1"/>
</dbReference>
<keyword evidence="6" id="KW-0902">Two-component regulatory system</keyword>
<evidence type="ECO:0000256" key="2">
    <source>
        <dbReference type="ARBA" id="ARBA00012438"/>
    </source>
</evidence>
<protein>
    <recommendedName>
        <fullName evidence="2">histidine kinase</fullName>
        <ecNumber evidence="2">2.7.13.3</ecNumber>
    </recommendedName>
</protein>
<dbReference type="InterPro" id="IPR003594">
    <property type="entry name" value="HATPase_dom"/>
</dbReference>
<dbReference type="Proteomes" id="UP000198862">
    <property type="component" value="Unassembled WGS sequence"/>
</dbReference>
<feature type="modified residue" description="4-aspartylphosphate" evidence="7">
    <location>
        <position position="61"/>
    </location>
</feature>
<dbReference type="SMART" id="SM00448">
    <property type="entry name" value="REC"/>
    <property type="match status" value="1"/>
</dbReference>
<organism evidence="10 11">
    <name type="scientific">Pseudoalteromonas denitrificans DSM 6059</name>
    <dbReference type="NCBI Taxonomy" id="1123010"/>
    <lineage>
        <taxon>Bacteria</taxon>
        <taxon>Pseudomonadati</taxon>
        <taxon>Pseudomonadota</taxon>
        <taxon>Gammaproteobacteria</taxon>
        <taxon>Alteromonadales</taxon>
        <taxon>Pseudoalteromonadaceae</taxon>
        <taxon>Pseudoalteromonas</taxon>
    </lineage>
</organism>
<dbReference type="SMART" id="SM00387">
    <property type="entry name" value="HATPase_c"/>
    <property type="match status" value="1"/>
</dbReference>
<reference evidence="10 11" key="1">
    <citation type="submission" date="2016-10" db="EMBL/GenBank/DDBJ databases">
        <authorList>
            <person name="de Groot N.N."/>
        </authorList>
    </citation>
    <scope>NUCLEOTIDE SEQUENCE [LARGE SCALE GENOMIC DNA]</scope>
    <source>
        <strain evidence="10 11">DSM 6059</strain>
    </source>
</reference>
<name>A0A1I1P464_9GAMM</name>
<dbReference type="SUPFAM" id="SSF47384">
    <property type="entry name" value="Homodimeric domain of signal transducing histidine kinase"/>
    <property type="match status" value="1"/>
</dbReference>
<keyword evidence="3 7" id="KW-0597">Phosphoprotein</keyword>
<evidence type="ECO:0000313" key="11">
    <source>
        <dbReference type="Proteomes" id="UP000198862"/>
    </source>
</evidence>
<dbReference type="InterPro" id="IPR036890">
    <property type="entry name" value="HATPase_C_sf"/>
</dbReference>
<evidence type="ECO:0000256" key="6">
    <source>
        <dbReference type="ARBA" id="ARBA00023012"/>
    </source>
</evidence>
<evidence type="ECO:0000256" key="7">
    <source>
        <dbReference type="PROSITE-ProRule" id="PRU00169"/>
    </source>
</evidence>
<gene>
    <name evidence="10" type="ORF">SAMN02745724_03304</name>
</gene>
<evidence type="ECO:0000256" key="4">
    <source>
        <dbReference type="ARBA" id="ARBA00022679"/>
    </source>
</evidence>
<dbReference type="PANTHER" id="PTHR43711:SF31">
    <property type="entry name" value="HISTIDINE KINASE"/>
    <property type="match status" value="1"/>
</dbReference>
<evidence type="ECO:0000256" key="5">
    <source>
        <dbReference type="ARBA" id="ARBA00022777"/>
    </source>
</evidence>
<dbReference type="PRINTS" id="PR00344">
    <property type="entry name" value="BCTRLSENSOR"/>
</dbReference>
<proteinExistence type="predicted"/>
<feature type="domain" description="Histidine kinase" evidence="8">
    <location>
        <begin position="176"/>
        <end position="395"/>
    </location>
</feature>
<dbReference type="PANTHER" id="PTHR43711">
    <property type="entry name" value="TWO-COMPONENT HISTIDINE KINASE"/>
    <property type="match status" value="1"/>
</dbReference>
<dbReference type="OrthoDB" id="9810730at2"/>